<dbReference type="InterPro" id="IPR007325">
    <property type="entry name" value="KFase/CYL"/>
</dbReference>
<dbReference type="Gene3D" id="3.50.30.50">
    <property type="entry name" value="Putative cyclase"/>
    <property type="match status" value="1"/>
</dbReference>
<dbReference type="EMBL" id="CP041764">
    <property type="protein sequence ID" value="QHA87168.1"/>
    <property type="molecule type" value="Genomic_DNA"/>
</dbReference>
<organism evidence="1 2">
    <name type="scientific">Serratia rhizosphaerae</name>
    <dbReference type="NCBI Taxonomy" id="2597702"/>
    <lineage>
        <taxon>Bacteria</taxon>
        <taxon>Pseudomonadati</taxon>
        <taxon>Pseudomonadota</taxon>
        <taxon>Gammaproteobacteria</taxon>
        <taxon>Enterobacterales</taxon>
        <taxon>Yersiniaceae</taxon>
        <taxon>Serratia</taxon>
    </lineage>
</organism>
<sequence length="275" mass="29949">MPRSPMKRIEVHHRGRCHHIDHREPLRLSARLNFADNPTNLYGVAPADSAPLSYGDAVASVRQGGACNAERISLVAHCHGTHTECIGHILPDAHNVADLQLEPFIAATLIRVAPQRADTTTESYNASASSEDWLITRSALDDALTPLSGDYLQALVIGTNAGSEFPASACAPYFSHQAMARIVELGVQHLLVDIPSIDRLYDGGRMDNHRCFWGLDVPDRRQTARRHASVTELIQVPTHAAAGHYFLTIQLPDLAGDALPSRPILFSFSTGKVTS</sequence>
<dbReference type="SUPFAM" id="SSF102198">
    <property type="entry name" value="Putative cyclase"/>
    <property type="match status" value="1"/>
</dbReference>
<keyword evidence="2" id="KW-1185">Reference proteome</keyword>
<dbReference type="Proteomes" id="UP000430368">
    <property type="component" value="Chromosome"/>
</dbReference>
<evidence type="ECO:0000313" key="1">
    <source>
        <dbReference type="EMBL" id="QHA87168.1"/>
    </source>
</evidence>
<accession>A0ABX6GLJ8</accession>
<dbReference type="InterPro" id="IPR037175">
    <property type="entry name" value="KFase_sf"/>
</dbReference>
<proteinExistence type="predicted"/>
<dbReference type="Pfam" id="PF04199">
    <property type="entry name" value="Cyclase"/>
    <property type="match status" value="1"/>
</dbReference>
<evidence type="ECO:0000313" key="2">
    <source>
        <dbReference type="Proteomes" id="UP000430368"/>
    </source>
</evidence>
<protein>
    <submittedName>
        <fullName evidence="1">Cyclase family protein</fullName>
    </submittedName>
</protein>
<gene>
    <name evidence="1" type="ORF">FO014_09555</name>
</gene>
<reference evidence="1 2" key="1">
    <citation type="submission" date="2019-07" db="EMBL/GenBank/DDBJ databases">
        <title>Serratia dokdonensis sp. nov., an elicitor of systemic resistance in Nicotiana Tabacum.</title>
        <authorList>
            <person name="Son J.-S."/>
            <person name="Hwang Y.-J."/>
            <person name="Lee S.-Y."/>
            <person name="Ghim S.-Y."/>
        </authorList>
    </citation>
    <scope>NUCLEOTIDE SEQUENCE [LARGE SCALE GENOMIC DNA]</scope>
    <source>
        <strain evidence="1 2">KUDC3025</strain>
    </source>
</reference>
<name>A0ABX6GLJ8_9GAMM</name>